<reference evidence="2" key="1">
    <citation type="submission" date="2021-01" db="EMBL/GenBank/DDBJ databases">
        <authorList>
            <consortium name="Genoscope - CEA"/>
            <person name="William W."/>
        </authorList>
    </citation>
    <scope>NUCLEOTIDE SEQUENCE</scope>
</reference>
<dbReference type="GO" id="GO:0003977">
    <property type="term" value="F:UDP-N-acetylglucosamine diphosphorylase activity"/>
    <property type="evidence" value="ECO:0007669"/>
    <property type="project" value="TreeGrafter"/>
</dbReference>
<dbReference type="PANTHER" id="PTHR11952">
    <property type="entry name" value="UDP- GLUCOSE PYROPHOSPHORYLASE"/>
    <property type="match status" value="1"/>
</dbReference>
<keyword evidence="3" id="KW-1185">Reference proteome</keyword>
<dbReference type="Proteomes" id="UP000683925">
    <property type="component" value="Unassembled WGS sequence"/>
</dbReference>
<comment type="similarity">
    <text evidence="1">Belongs to the UDPGP type 1 family.</text>
</comment>
<sequence>MKRLSNDGIDLEINEKASILKYINTLKENQKQQILEKLLSYDNKVLNQAFQRFKSNTRGSIPFQLVNCLDFELEDDTIGYQIIAEGKLAIVISSQQNTGFLDIQLPSKKCLFQLYFERIQSLQNLTKQIHGECQPILIFIMTTSFNHEIITSNLQNSNFYGLKEHQIFFFQQDCLPLLSMDGQILFRNEHQIYEEHIGNGQIYLSKHILETMKLLGITIIQLCSIENVLCKFGDPYWLGAFTRFKLDLSFKCTQKRNTDEKLPTIVKNDQSHLHLVENNDMSIRQMDRLNGVIGQALCSLDYALNLSQNYRFQLQTNFPIRQKKCTYFDYKLNQLVQPQLASSNALKFEITYYDALPYCSIQKFGLFRVKREDEYAAIINNSNDNKDTAQTARLAYLQRDLKWITQLGYHFDLEVEISPLLTYFGEGLHEILQKIDIIKLKDKSQLNLSFDNKELRMVRDYSDNFQIKQNIKAPNLGTHLTKSVQELQNANILNLITKEKQQFFQLPLGVQKQTNSSSRTSLYQKSDTYRDGMQTEKCPYFENNFRQNAY</sequence>
<organism evidence="2 3">
    <name type="scientific">Paramecium octaurelia</name>
    <dbReference type="NCBI Taxonomy" id="43137"/>
    <lineage>
        <taxon>Eukaryota</taxon>
        <taxon>Sar</taxon>
        <taxon>Alveolata</taxon>
        <taxon>Ciliophora</taxon>
        <taxon>Intramacronucleata</taxon>
        <taxon>Oligohymenophorea</taxon>
        <taxon>Peniculida</taxon>
        <taxon>Parameciidae</taxon>
        <taxon>Paramecium</taxon>
    </lineage>
</organism>
<dbReference type="EMBL" id="CAJJDP010000064">
    <property type="protein sequence ID" value="CAD8175356.1"/>
    <property type="molecule type" value="Genomic_DNA"/>
</dbReference>
<evidence type="ECO:0000313" key="2">
    <source>
        <dbReference type="EMBL" id="CAD8175356.1"/>
    </source>
</evidence>
<protein>
    <submittedName>
        <fullName evidence="2">Uncharacterized protein</fullName>
    </submittedName>
</protein>
<dbReference type="AlphaFoldDB" id="A0A8S1VKZ4"/>
<accession>A0A8S1VKZ4</accession>
<dbReference type="OrthoDB" id="532420at2759"/>
<gene>
    <name evidence="2" type="ORF">POCTA_138.1.T0650167</name>
</gene>
<dbReference type="OMA" id="THCTVPW"/>
<dbReference type="InterPro" id="IPR039741">
    <property type="entry name" value="UDP-sugar_pyrophosphorylase"/>
</dbReference>
<proteinExistence type="inferred from homology"/>
<evidence type="ECO:0000313" key="3">
    <source>
        <dbReference type="Proteomes" id="UP000683925"/>
    </source>
</evidence>
<name>A0A8S1VKZ4_PAROT</name>
<comment type="caution">
    <text evidence="2">The sequence shown here is derived from an EMBL/GenBank/DDBJ whole genome shotgun (WGS) entry which is preliminary data.</text>
</comment>
<dbReference type="GO" id="GO:0006048">
    <property type="term" value="P:UDP-N-acetylglucosamine biosynthetic process"/>
    <property type="evidence" value="ECO:0007669"/>
    <property type="project" value="TreeGrafter"/>
</dbReference>
<dbReference type="PANTHER" id="PTHR11952:SF2">
    <property type="entry name" value="LD24639P"/>
    <property type="match status" value="1"/>
</dbReference>
<evidence type="ECO:0000256" key="1">
    <source>
        <dbReference type="ARBA" id="ARBA00010401"/>
    </source>
</evidence>